<evidence type="ECO:0000313" key="1">
    <source>
        <dbReference type="EMBL" id="KAJ8983091.1"/>
    </source>
</evidence>
<comment type="caution">
    <text evidence="1">The sequence shown here is derived from an EMBL/GenBank/DDBJ whole genome shotgun (WGS) entry which is preliminary data.</text>
</comment>
<accession>A0ABQ9JXL7</accession>
<sequence>MKLWFYSKFYLKDYIKAVQVLIDQKAFKRAIYLIDLHAFDKHERSTMSSRNRRKEEKKKINPREGGVYVLALIRLLHILYTGKFFPLS</sequence>
<evidence type="ECO:0000313" key="2">
    <source>
        <dbReference type="Proteomes" id="UP001162164"/>
    </source>
</evidence>
<keyword evidence="2" id="KW-1185">Reference proteome</keyword>
<organism evidence="1 2">
    <name type="scientific">Molorchus minor</name>
    <dbReference type="NCBI Taxonomy" id="1323400"/>
    <lineage>
        <taxon>Eukaryota</taxon>
        <taxon>Metazoa</taxon>
        <taxon>Ecdysozoa</taxon>
        <taxon>Arthropoda</taxon>
        <taxon>Hexapoda</taxon>
        <taxon>Insecta</taxon>
        <taxon>Pterygota</taxon>
        <taxon>Neoptera</taxon>
        <taxon>Endopterygota</taxon>
        <taxon>Coleoptera</taxon>
        <taxon>Polyphaga</taxon>
        <taxon>Cucujiformia</taxon>
        <taxon>Chrysomeloidea</taxon>
        <taxon>Cerambycidae</taxon>
        <taxon>Lamiinae</taxon>
        <taxon>Monochamini</taxon>
        <taxon>Molorchus</taxon>
    </lineage>
</organism>
<dbReference type="EMBL" id="JAPWTJ010000095">
    <property type="protein sequence ID" value="KAJ8983091.1"/>
    <property type="molecule type" value="Genomic_DNA"/>
</dbReference>
<dbReference type="Proteomes" id="UP001162164">
    <property type="component" value="Unassembled WGS sequence"/>
</dbReference>
<reference evidence="1" key="1">
    <citation type="journal article" date="2023" name="Insect Mol. Biol.">
        <title>Genome sequencing provides insights into the evolution of gene families encoding plant cell wall-degrading enzymes in longhorned beetles.</title>
        <authorList>
            <person name="Shin N.R."/>
            <person name="Okamura Y."/>
            <person name="Kirsch R."/>
            <person name="Pauchet Y."/>
        </authorList>
    </citation>
    <scope>NUCLEOTIDE SEQUENCE</scope>
    <source>
        <strain evidence="1">MMC_N1</strain>
    </source>
</reference>
<proteinExistence type="predicted"/>
<name>A0ABQ9JXL7_9CUCU</name>
<gene>
    <name evidence="1" type="ORF">NQ317_007133</name>
</gene>
<protein>
    <submittedName>
        <fullName evidence="1">Uncharacterized protein</fullName>
    </submittedName>
</protein>